<evidence type="ECO:0000256" key="2">
    <source>
        <dbReference type="ARBA" id="ARBA00026073"/>
    </source>
</evidence>
<feature type="domain" description="Exonuclease" evidence="4">
    <location>
        <begin position="68"/>
        <end position="233"/>
    </location>
</feature>
<evidence type="ECO:0000259" key="4">
    <source>
        <dbReference type="SMART" id="SM00479"/>
    </source>
</evidence>
<dbReference type="AlphaFoldDB" id="V4P9J1"/>
<dbReference type="STRING" id="1121022.GCA_000376105_04022"/>
<dbReference type="GO" id="GO:0008408">
    <property type="term" value="F:3'-5' exonuclease activity"/>
    <property type="evidence" value="ECO:0007669"/>
    <property type="project" value="TreeGrafter"/>
</dbReference>
<dbReference type="GO" id="GO:0003676">
    <property type="term" value="F:nucleic acid binding"/>
    <property type="evidence" value="ECO:0007669"/>
    <property type="project" value="InterPro"/>
</dbReference>
<dbReference type="FunFam" id="3.30.420.10:FF:000045">
    <property type="entry name" value="3'-5' exonuclease DinG"/>
    <property type="match status" value="1"/>
</dbReference>
<dbReference type="GO" id="GO:0005829">
    <property type="term" value="C:cytosol"/>
    <property type="evidence" value="ECO:0007669"/>
    <property type="project" value="TreeGrafter"/>
</dbReference>
<dbReference type="EMBL" id="AWGB01000068">
    <property type="protein sequence ID" value="ESQ83754.1"/>
    <property type="molecule type" value="Genomic_DNA"/>
</dbReference>
<dbReference type="NCBIfam" id="NF006615">
    <property type="entry name" value="PRK09182.1"/>
    <property type="match status" value="1"/>
</dbReference>
<dbReference type="SMART" id="SM00479">
    <property type="entry name" value="EXOIII"/>
    <property type="match status" value="1"/>
</dbReference>
<organism evidence="5 6">
    <name type="scientific">Asticcacaulis benevestitus DSM 16100 = ATCC BAA-896</name>
    <dbReference type="NCBI Taxonomy" id="1121022"/>
    <lineage>
        <taxon>Bacteria</taxon>
        <taxon>Pseudomonadati</taxon>
        <taxon>Pseudomonadota</taxon>
        <taxon>Alphaproteobacteria</taxon>
        <taxon>Caulobacterales</taxon>
        <taxon>Caulobacteraceae</taxon>
        <taxon>Asticcacaulis</taxon>
    </lineage>
</organism>
<feature type="region of interest" description="Disordered" evidence="3">
    <location>
        <begin position="1"/>
        <end position="26"/>
    </location>
</feature>
<dbReference type="eggNOG" id="COG0847">
    <property type="taxonomic scope" value="Bacteria"/>
</dbReference>
<dbReference type="PANTHER" id="PTHR30231">
    <property type="entry name" value="DNA POLYMERASE III SUBUNIT EPSILON"/>
    <property type="match status" value="1"/>
</dbReference>
<dbReference type="Proteomes" id="UP000017837">
    <property type="component" value="Unassembled WGS sequence"/>
</dbReference>
<dbReference type="GO" id="GO:0045004">
    <property type="term" value="P:DNA replication proofreading"/>
    <property type="evidence" value="ECO:0007669"/>
    <property type="project" value="TreeGrafter"/>
</dbReference>
<evidence type="ECO:0000313" key="6">
    <source>
        <dbReference type="Proteomes" id="UP000017837"/>
    </source>
</evidence>
<protein>
    <recommendedName>
        <fullName evidence="4">Exonuclease domain-containing protein</fullName>
    </recommendedName>
</protein>
<comment type="function">
    <text evidence="1">DNA polymerase III is a complex, multichain enzyme responsible for most of the replicative synthesis in bacteria. The epsilon subunit contain the editing function and is a proofreading 3'-5' exonuclease.</text>
</comment>
<dbReference type="InterPro" id="IPR036397">
    <property type="entry name" value="RNaseH_sf"/>
</dbReference>
<dbReference type="RefSeq" id="WP_018083710.1">
    <property type="nucleotide sequence ID" value="NZ_AQWM01000040.1"/>
</dbReference>
<evidence type="ECO:0000256" key="1">
    <source>
        <dbReference type="ARBA" id="ARBA00025483"/>
    </source>
</evidence>
<dbReference type="CDD" id="cd06127">
    <property type="entry name" value="DEDDh"/>
    <property type="match status" value="1"/>
</dbReference>
<reference evidence="5 6" key="1">
    <citation type="journal article" date="2014" name="Nature">
        <title>Sequential evolution of bacterial morphology by co-option of a developmental regulator.</title>
        <authorList>
            <person name="Jiang C."/>
            <person name="Brown P.J."/>
            <person name="Ducret A."/>
            <person name="Brun Y.V."/>
        </authorList>
    </citation>
    <scope>NUCLEOTIDE SEQUENCE [LARGE SCALE GENOMIC DNA]</scope>
    <source>
        <strain evidence="5 6">DSM 16100</strain>
    </source>
</reference>
<dbReference type="PATRIC" id="fig|1121022.4.peg.4095"/>
<comment type="subunit">
    <text evidence="2">DNA polymerase III contains a core (composed of alpha, epsilon and theta chains) that associates with a tau subunit. This core dimerizes to form the POLIII' complex. PolIII' associates with the gamma complex (composed of gamma, delta, delta', psi and chi chains) and with the beta chain to form the complete DNA polymerase III complex.</text>
</comment>
<name>V4P9J1_9CAUL</name>
<accession>V4P9J1</accession>
<dbReference type="OrthoDB" id="7427781at2"/>
<dbReference type="SUPFAM" id="SSF53098">
    <property type="entry name" value="Ribonuclease H-like"/>
    <property type="match status" value="1"/>
</dbReference>
<gene>
    <name evidence="5" type="ORF">ABENE_19985</name>
</gene>
<evidence type="ECO:0000313" key="5">
    <source>
        <dbReference type="EMBL" id="ESQ83754.1"/>
    </source>
</evidence>
<comment type="caution">
    <text evidence="5">The sequence shown here is derived from an EMBL/GenBank/DDBJ whole genome shotgun (WGS) entry which is preliminary data.</text>
</comment>
<proteinExistence type="predicted"/>
<dbReference type="PANTHER" id="PTHR30231:SF37">
    <property type="entry name" value="EXODEOXYRIBONUCLEASE 10"/>
    <property type="match status" value="1"/>
</dbReference>
<keyword evidence="6" id="KW-1185">Reference proteome</keyword>
<dbReference type="Gene3D" id="3.30.420.10">
    <property type="entry name" value="Ribonuclease H-like superfamily/Ribonuclease H"/>
    <property type="match status" value="1"/>
</dbReference>
<dbReference type="InterPro" id="IPR013520">
    <property type="entry name" value="Ribonucl_H"/>
</dbReference>
<dbReference type="Pfam" id="PF00929">
    <property type="entry name" value="RNase_T"/>
    <property type="match status" value="1"/>
</dbReference>
<evidence type="ECO:0000256" key="3">
    <source>
        <dbReference type="SAM" id="MobiDB-lite"/>
    </source>
</evidence>
<sequence length="321" mass="35767">MTSQLDMFGGAQAPKPQKPKTTVAPGGVVASSHDELAAVLEASGNYRVLRKLRPPLPVAETTAGFMRVGVIVDTETTGLKKAEDEVIEIGAVAFRFTDEGDIGDVVGTFGALQQPSRPIPPDITKLTRITDEMVEGQLIPIAELEAFIAGADLIVAHNAGFDRPFCERLTPAFSDRAWCCSYSEIDWRQRGFEGTKLGYLLNQSGLFHDGHRAVDDCYALLEVLRRGQSDRAHPFAELLTASRRDRVRLWAENSPFDRKDDLKARGYRWSGGEGQQPKAWWTEIDAERLESEMDYLRHEIYGRVDISLTTKRLTALDRFKA</sequence>
<dbReference type="InterPro" id="IPR012337">
    <property type="entry name" value="RNaseH-like_sf"/>
</dbReference>